<feature type="transmembrane region" description="Helical" evidence="1">
    <location>
        <begin position="76"/>
        <end position="94"/>
    </location>
</feature>
<organism evidence="2 3">
    <name type="scientific">Metabacillus flavus</name>
    <dbReference type="NCBI Taxonomy" id="2823519"/>
    <lineage>
        <taxon>Bacteria</taxon>
        <taxon>Bacillati</taxon>
        <taxon>Bacillota</taxon>
        <taxon>Bacilli</taxon>
        <taxon>Bacillales</taxon>
        <taxon>Bacillaceae</taxon>
        <taxon>Metabacillus</taxon>
    </lineage>
</organism>
<dbReference type="RefSeq" id="WP_211557085.1">
    <property type="nucleotide sequence ID" value="NZ_JAGVRK010000001.1"/>
</dbReference>
<keyword evidence="1" id="KW-1133">Transmembrane helix</keyword>
<protein>
    <submittedName>
        <fullName evidence="2">Uncharacterized protein</fullName>
    </submittedName>
</protein>
<dbReference type="Proteomes" id="UP000682403">
    <property type="component" value="Unassembled WGS sequence"/>
</dbReference>
<keyword evidence="1" id="KW-0472">Membrane</keyword>
<keyword evidence="1" id="KW-0812">Transmembrane</keyword>
<proteinExistence type="predicted"/>
<accession>A0ABS5LC98</accession>
<name>A0ABS5LC98_9BACI</name>
<evidence type="ECO:0000313" key="3">
    <source>
        <dbReference type="Proteomes" id="UP000682403"/>
    </source>
</evidence>
<reference evidence="2 3" key="1">
    <citation type="submission" date="2021-04" db="EMBL/GenBank/DDBJ databases">
        <title>Metabacillus sp. strain KIGAM252 whole genome sequence.</title>
        <authorList>
            <person name="Seo M.-J."/>
            <person name="Cho E.-S."/>
            <person name="Hwang C.Y."/>
            <person name="Yoon D.J."/>
        </authorList>
    </citation>
    <scope>NUCLEOTIDE SEQUENCE [LARGE SCALE GENOMIC DNA]</scope>
    <source>
        <strain evidence="2 3">KIGAM252</strain>
    </source>
</reference>
<comment type="caution">
    <text evidence="2">The sequence shown here is derived from an EMBL/GenBank/DDBJ whole genome shotgun (WGS) entry which is preliminary data.</text>
</comment>
<feature type="transmembrane region" description="Helical" evidence="1">
    <location>
        <begin position="6"/>
        <end position="26"/>
    </location>
</feature>
<evidence type="ECO:0000313" key="2">
    <source>
        <dbReference type="EMBL" id="MBS2968350.1"/>
    </source>
</evidence>
<sequence>MLINFILGIASKALSKLFSFATASFLGRVPSKDDSKVSLIGVLSFYWLLVAITFIFPKASRSLIPLAPDDPNLVRLMAAVLLIGIPFFNGWLTTRVENYSSNQRSFFMQLLMGFPVTIIMSFLVVSLVITIPIIKAPYFINMYYLDTIKIMIKKGQFDHVYDQMKESLSDFTYKEEDPPKIMQYQFNFLTWVQSKIFHKHMSKDMRVLKGEDDGEHFQIILHATDIAITAKRKTATKLRSILAESLNEEYVYFSWDDPSHEIEDEILEYKHMLTNNEHVSEENITRLAEKIKETGLSQEEWNSIRRQIYKLQIAYYDRNTGDLPSQITVVPDYLMASKER</sequence>
<feature type="transmembrane region" description="Helical" evidence="1">
    <location>
        <begin position="106"/>
        <end position="134"/>
    </location>
</feature>
<dbReference type="EMBL" id="JAGVRK010000001">
    <property type="protein sequence ID" value="MBS2968350.1"/>
    <property type="molecule type" value="Genomic_DNA"/>
</dbReference>
<keyword evidence="3" id="KW-1185">Reference proteome</keyword>
<feature type="transmembrane region" description="Helical" evidence="1">
    <location>
        <begin position="38"/>
        <end position="56"/>
    </location>
</feature>
<evidence type="ECO:0000256" key="1">
    <source>
        <dbReference type="SAM" id="Phobius"/>
    </source>
</evidence>
<gene>
    <name evidence="2" type="ORF">J9317_06205</name>
</gene>